<feature type="region of interest" description="Disordered" evidence="1">
    <location>
        <begin position="230"/>
        <end position="256"/>
    </location>
</feature>
<proteinExistence type="predicted"/>
<keyword evidence="2" id="KW-0812">Transmembrane</keyword>
<name>A0A016W772_9BILA</name>
<evidence type="ECO:0000256" key="2">
    <source>
        <dbReference type="SAM" id="Phobius"/>
    </source>
</evidence>
<sequence length="256" mass="28616">MQQYVEESNAREWKVEGIDWHPLRPKVLKSAERENLSQCCQTDIDVWQRLERRRTHPLSADAGFQQVVLAGAGILAQGVDGAAKPALNVKLAALWTDLSQKCAVKVENSITAQKISVPVRIRIVGQAAKQVYNALDSTGLIEFVLIFLQHYLWIIPSLMWICLLGIFTIIAYWFIRRRIWERQGTFNDTSAMRSPLSTSATSVMSAQSSPSFFRSSPLGKSTPIFGESALASPRQQRPMGAKGEAILWSSDAARRK</sequence>
<gene>
    <name evidence="3" type="primary">Acey_s1001.g3352</name>
    <name evidence="3" type="ORF">Y032_1001g3352</name>
</gene>
<accession>A0A016W772</accession>
<evidence type="ECO:0000313" key="3">
    <source>
        <dbReference type="EMBL" id="EYC35684.1"/>
    </source>
</evidence>
<evidence type="ECO:0000313" key="4">
    <source>
        <dbReference type="Proteomes" id="UP000024635"/>
    </source>
</evidence>
<reference evidence="4" key="1">
    <citation type="journal article" date="2015" name="Nat. Genet.">
        <title>The genome and transcriptome of the zoonotic hookworm Ancylostoma ceylanicum identify infection-specific gene families.</title>
        <authorList>
            <person name="Schwarz E.M."/>
            <person name="Hu Y."/>
            <person name="Antoshechkin I."/>
            <person name="Miller M.M."/>
            <person name="Sternberg P.W."/>
            <person name="Aroian R.V."/>
        </authorList>
    </citation>
    <scope>NUCLEOTIDE SEQUENCE</scope>
    <source>
        <strain evidence="4">HY135</strain>
    </source>
</reference>
<organism evidence="3 4">
    <name type="scientific">Ancylostoma ceylanicum</name>
    <dbReference type="NCBI Taxonomy" id="53326"/>
    <lineage>
        <taxon>Eukaryota</taxon>
        <taxon>Metazoa</taxon>
        <taxon>Ecdysozoa</taxon>
        <taxon>Nematoda</taxon>
        <taxon>Chromadorea</taxon>
        <taxon>Rhabditida</taxon>
        <taxon>Rhabditina</taxon>
        <taxon>Rhabditomorpha</taxon>
        <taxon>Strongyloidea</taxon>
        <taxon>Ancylostomatidae</taxon>
        <taxon>Ancylostomatinae</taxon>
        <taxon>Ancylostoma</taxon>
    </lineage>
</organism>
<protein>
    <submittedName>
        <fullName evidence="3">Uncharacterized protein</fullName>
    </submittedName>
</protein>
<dbReference type="EMBL" id="JARK01000601">
    <property type="protein sequence ID" value="EYC35684.1"/>
    <property type="molecule type" value="Genomic_DNA"/>
</dbReference>
<dbReference type="Proteomes" id="UP000024635">
    <property type="component" value="Unassembled WGS sequence"/>
</dbReference>
<dbReference type="STRING" id="53326.A0A016W772"/>
<dbReference type="AlphaFoldDB" id="A0A016W772"/>
<evidence type="ECO:0000256" key="1">
    <source>
        <dbReference type="SAM" id="MobiDB-lite"/>
    </source>
</evidence>
<dbReference type="OrthoDB" id="5884965at2759"/>
<keyword evidence="2" id="KW-0472">Membrane</keyword>
<keyword evidence="2" id="KW-1133">Transmembrane helix</keyword>
<feature type="transmembrane region" description="Helical" evidence="2">
    <location>
        <begin position="151"/>
        <end position="175"/>
    </location>
</feature>
<comment type="caution">
    <text evidence="3">The sequence shown here is derived from an EMBL/GenBank/DDBJ whole genome shotgun (WGS) entry which is preliminary data.</text>
</comment>
<keyword evidence="4" id="KW-1185">Reference proteome</keyword>